<dbReference type="GO" id="GO:0009982">
    <property type="term" value="F:pseudouridine synthase activity"/>
    <property type="evidence" value="ECO:0007669"/>
    <property type="project" value="InterPro"/>
</dbReference>
<keyword evidence="2" id="KW-0819">tRNA processing</keyword>
<evidence type="ECO:0008006" key="6">
    <source>
        <dbReference type="Google" id="ProtNLM"/>
    </source>
</evidence>
<dbReference type="InterPro" id="IPR020094">
    <property type="entry name" value="TruA/RsuA/RluB/E/F_N"/>
</dbReference>
<reference evidence="5" key="1">
    <citation type="journal article" date="2008" name="BMC Genomics">
        <title>A conifer genomics resource of 200,000 spruce (Picea spp.) ESTs and 6,464 high-quality, sequence-finished full-length cDNAs for Sitka spruce (Picea sitchensis).</title>
        <authorList>
            <person name="Ralph S.G."/>
            <person name="Chun H.J."/>
            <person name="Kolosova N."/>
            <person name="Cooper D."/>
            <person name="Oddy C."/>
            <person name="Ritland C.E."/>
            <person name="Kirkpatrick R."/>
            <person name="Moore R."/>
            <person name="Barber S."/>
            <person name="Holt R.A."/>
            <person name="Jones S.J."/>
            <person name="Marra M.A."/>
            <person name="Douglas C.J."/>
            <person name="Ritland K."/>
            <person name="Bohlmann J."/>
        </authorList>
    </citation>
    <scope>NUCLEOTIDE SEQUENCE</scope>
    <source>
        <tissue evidence="5">Bark</tissue>
    </source>
</reference>
<proteinExistence type="evidence at transcript level"/>
<dbReference type="InterPro" id="IPR020103">
    <property type="entry name" value="PsdUridine_synth_cat_dom_sf"/>
</dbReference>
<dbReference type="GO" id="GO:1990481">
    <property type="term" value="P:mRNA pseudouridine synthesis"/>
    <property type="evidence" value="ECO:0007669"/>
    <property type="project" value="TreeGrafter"/>
</dbReference>
<keyword evidence="3" id="KW-0413">Isomerase</keyword>
<organism evidence="5">
    <name type="scientific">Picea sitchensis</name>
    <name type="common">Sitka spruce</name>
    <name type="synonym">Pinus sitchensis</name>
    <dbReference type="NCBI Taxonomy" id="3332"/>
    <lineage>
        <taxon>Eukaryota</taxon>
        <taxon>Viridiplantae</taxon>
        <taxon>Streptophyta</taxon>
        <taxon>Embryophyta</taxon>
        <taxon>Tracheophyta</taxon>
        <taxon>Spermatophyta</taxon>
        <taxon>Pinopsida</taxon>
        <taxon>Pinidae</taxon>
        <taxon>Conifers I</taxon>
        <taxon>Pinales</taxon>
        <taxon>Pinaceae</taxon>
        <taxon>Picea</taxon>
    </lineage>
</organism>
<dbReference type="GO" id="GO:0031119">
    <property type="term" value="P:tRNA pseudouridine synthesis"/>
    <property type="evidence" value="ECO:0007669"/>
    <property type="project" value="TreeGrafter"/>
</dbReference>
<protein>
    <recommendedName>
        <fullName evidence="6">Pseudouridine synthase I TruA alpha/beta domain-containing protein</fullName>
    </recommendedName>
</protein>
<sequence>MAMAMAAATAHFRFPLFPFKFSHHPKNSRPLPFFKISPTIQNSPWTICVSITSTSIKAEPDLPEVESENSPNNQTRWKPITKRKVAMRIGYVGTNYRGLQIQRDSASTITIEDELEKAILKAGGMLESNYGNLHKLGWRRSSRTDKGVHSLATVIAMKMEIPDGAWEEDPDGIALADVINRHLPYNIRIFSILPVNKYECISIFQTSGNLLA</sequence>
<dbReference type="SUPFAM" id="SSF55120">
    <property type="entry name" value="Pseudouridine synthase"/>
    <property type="match status" value="1"/>
</dbReference>
<evidence type="ECO:0000256" key="1">
    <source>
        <dbReference type="ARBA" id="ARBA00009375"/>
    </source>
</evidence>
<dbReference type="GO" id="GO:0005634">
    <property type="term" value="C:nucleus"/>
    <property type="evidence" value="ECO:0007669"/>
    <property type="project" value="TreeGrafter"/>
</dbReference>
<dbReference type="AlphaFoldDB" id="A9P2G1"/>
<dbReference type="Gene3D" id="3.30.70.580">
    <property type="entry name" value="Pseudouridine synthase I, catalytic domain, N-terminal subdomain"/>
    <property type="match status" value="1"/>
</dbReference>
<dbReference type="PANTHER" id="PTHR11142:SF9">
    <property type="entry name" value="TRNA PSEUDOURIDINE SYNTHASE-RELATED"/>
    <property type="match status" value="1"/>
</dbReference>
<comment type="similarity">
    <text evidence="1">Belongs to the tRNA pseudouridine synthase TruA family.</text>
</comment>
<evidence type="ECO:0000256" key="4">
    <source>
        <dbReference type="ARBA" id="ARBA00036943"/>
    </source>
</evidence>
<evidence type="ECO:0000256" key="3">
    <source>
        <dbReference type="ARBA" id="ARBA00023235"/>
    </source>
</evidence>
<dbReference type="EMBL" id="EF087839">
    <property type="protein sequence ID" value="ABK27072.1"/>
    <property type="molecule type" value="mRNA"/>
</dbReference>
<dbReference type="InterPro" id="IPR001406">
    <property type="entry name" value="PsdUridine_synth_TruA"/>
</dbReference>
<dbReference type="PANTHER" id="PTHR11142">
    <property type="entry name" value="PSEUDOURIDYLATE SYNTHASE"/>
    <property type="match status" value="1"/>
</dbReference>
<accession>A9P2G1</accession>
<evidence type="ECO:0000313" key="5">
    <source>
        <dbReference type="EMBL" id="ABK27072.1"/>
    </source>
</evidence>
<evidence type="ECO:0000256" key="2">
    <source>
        <dbReference type="ARBA" id="ARBA00022694"/>
    </source>
</evidence>
<dbReference type="FunFam" id="3.30.70.580:FF:000002">
    <property type="entry name" value="tRNA pseudouridine synthase"/>
    <property type="match status" value="1"/>
</dbReference>
<comment type="catalytic activity">
    <reaction evidence="4">
        <text>a uridine in tRNA = a pseudouridine in tRNA</text>
        <dbReference type="Rhea" id="RHEA:54572"/>
        <dbReference type="Rhea" id="RHEA-COMP:13339"/>
        <dbReference type="Rhea" id="RHEA-COMP:13934"/>
        <dbReference type="ChEBI" id="CHEBI:65314"/>
        <dbReference type="ChEBI" id="CHEBI:65315"/>
    </reaction>
</comment>
<name>A9P2G1_PICSI</name>
<dbReference type="GO" id="GO:0003723">
    <property type="term" value="F:RNA binding"/>
    <property type="evidence" value="ECO:0007669"/>
    <property type="project" value="InterPro"/>
</dbReference>